<keyword evidence="13" id="KW-0249">Electron transport</keyword>
<dbReference type="PIRSF" id="PIRSF000006">
    <property type="entry name" value="Cbb3-Cox_fixP"/>
    <property type="match status" value="1"/>
</dbReference>
<sequence length="288" mass="31223">MEWFNLQDNVNLLSIIGLASLVILTIAIAGKYVNQMKDAKDNASVEMADENWDGIGEYKNPLPIGWAVSFVVLLVWAIWYFLVGYPLNSYSQIGEYNDEVKTANEKFSKEHANLDDKKLRDMGEGIFLVQCSACHGITGDGMGNKAADLSKWGSEQGLFDVIVKGSKGLGYPGGEMPGGMAGDDATAKAIAAYVAKEISGIKYTKNENLVNQGKEAYGACTSCHGEDSKGMDGTFPDLTKYGTSDFVVDVLKRGKHGDIGAMPKFDTMLNEIQQKAVGEYIISLSRGK</sequence>
<dbReference type="Gene3D" id="6.10.280.130">
    <property type="match status" value="1"/>
</dbReference>
<keyword evidence="17" id="KW-0406">Ion transport</keyword>
<evidence type="ECO:0000256" key="8">
    <source>
        <dbReference type="ARBA" id="ARBA00022660"/>
    </source>
</evidence>
<feature type="binding site" description="covalent" evidence="21">
    <location>
        <position position="220"/>
    </location>
    <ligand>
        <name>heme c</name>
        <dbReference type="ChEBI" id="CHEBI:61717"/>
        <label>2</label>
    </ligand>
</feature>
<keyword evidence="16 20" id="KW-0408">Iron</keyword>
<keyword evidence="5" id="KW-1003">Cell membrane</keyword>
<dbReference type="Pfam" id="PF14715">
    <property type="entry name" value="FixP_N"/>
    <property type="match status" value="1"/>
</dbReference>
<dbReference type="PROSITE" id="PS51007">
    <property type="entry name" value="CYTC"/>
    <property type="match status" value="1"/>
</dbReference>
<comment type="similarity">
    <text evidence="3">Belongs to the CcoP / FixP family.</text>
</comment>
<dbReference type="GO" id="GO:0020037">
    <property type="term" value="F:heme binding"/>
    <property type="evidence" value="ECO:0007669"/>
    <property type="project" value="InterPro"/>
</dbReference>
<feature type="domain" description="Cytochrome c" evidence="23">
    <location>
        <begin position="118"/>
        <end position="285"/>
    </location>
</feature>
<keyword evidence="15 24" id="KW-0560">Oxidoreductase</keyword>
<name>A0A6G5QGC8_9BACT</name>
<evidence type="ECO:0000256" key="14">
    <source>
        <dbReference type="ARBA" id="ARBA00022989"/>
    </source>
</evidence>
<dbReference type="SUPFAM" id="SSF46626">
    <property type="entry name" value="Cytochrome c"/>
    <property type="match status" value="2"/>
</dbReference>
<evidence type="ECO:0000256" key="6">
    <source>
        <dbReference type="ARBA" id="ARBA00022519"/>
    </source>
</evidence>
<dbReference type="GO" id="GO:0005886">
    <property type="term" value="C:plasma membrane"/>
    <property type="evidence" value="ECO:0007669"/>
    <property type="project" value="UniProtKB-SubCell"/>
</dbReference>
<comment type="cofactor">
    <cofactor evidence="21">
        <name>heme c</name>
        <dbReference type="ChEBI" id="CHEBI:61717"/>
    </cofactor>
    <text evidence="21">Binds 2 heme C groups per subunit.</text>
</comment>
<keyword evidence="10 20" id="KW-0479">Metal-binding</keyword>
<feature type="binding site" description="covalent" evidence="21">
    <location>
        <position position="134"/>
    </location>
    <ligand>
        <name>heme c</name>
        <dbReference type="ChEBI" id="CHEBI:61717"/>
        <label>1</label>
    </ligand>
</feature>
<evidence type="ECO:0000256" key="20">
    <source>
        <dbReference type="PIRSR" id="PIRSR000006-1"/>
    </source>
</evidence>
<evidence type="ECO:0000256" key="22">
    <source>
        <dbReference type="SAM" id="Phobius"/>
    </source>
</evidence>
<evidence type="ECO:0000256" key="7">
    <source>
        <dbReference type="ARBA" id="ARBA00022617"/>
    </source>
</evidence>
<feature type="binding site" description="covalent" evidence="21">
    <location>
        <position position="131"/>
    </location>
    <ligand>
        <name>heme c</name>
        <dbReference type="ChEBI" id="CHEBI:61717"/>
        <label>1</label>
    </ligand>
</feature>
<protein>
    <recommendedName>
        <fullName evidence="19">Cytochrome c oxidase subunit III</fullName>
    </recommendedName>
</protein>
<dbReference type="InterPro" id="IPR050597">
    <property type="entry name" value="Cytochrome_c_Oxidase_Subunit"/>
</dbReference>
<dbReference type="EMBL" id="CP012542">
    <property type="protein sequence ID" value="QCD44556.1"/>
    <property type="molecule type" value="Genomic_DNA"/>
</dbReference>
<evidence type="ECO:0000256" key="10">
    <source>
        <dbReference type="ARBA" id="ARBA00022723"/>
    </source>
</evidence>
<keyword evidence="25" id="KW-1185">Reference proteome</keyword>
<reference evidence="24 25" key="1">
    <citation type="submission" date="2016-07" db="EMBL/GenBank/DDBJ databases">
        <title>Comparative genomics of the Campylobacter concisus group.</title>
        <authorList>
            <person name="Miller W.G."/>
            <person name="Yee E."/>
            <person name="Chapman M.H."/>
            <person name="Huynh S."/>
            <person name="Bono J.L."/>
            <person name="On S.L.W."/>
            <person name="StLeger J."/>
            <person name="Foster G."/>
            <person name="Parker C.T."/>
        </authorList>
    </citation>
    <scope>NUCLEOTIDE SEQUENCE [LARGE SCALE GENOMIC DNA]</scope>
    <source>
        <strain evidence="24 25">CCUG 21559</strain>
    </source>
</reference>
<dbReference type="GO" id="GO:0016491">
    <property type="term" value="F:oxidoreductase activity"/>
    <property type="evidence" value="ECO:0007669"/>
    <property type="project" value="UniProtKB-KW"/>
</dbReference>
<dbReference type="InterPro" id="IPR009056">
    <property type="entry name" value="Cyt_c-like_dom"/>
</dbReference>
<dbReference type="GO" id="GO:1902600">
    <property type="term" value="P:proton transmembrane transport"/>
    <property type="evidence" value="ECO:0007669"/>
    <property type="project" value="UniProtKB-KW"/>
</dbReference>
<dbReference type="PANTHER" id="PTHR33751">
    <property type="entry name" value="CBB3-TYPE CYTOCHROME C OXIDASE SUBUNIT FIXP"/>
    <property type="match status" value="1"/>
</dbReference>
<keyword evidence="4" id="KW-0813">Transport</keyword>
<feature type="binding site" description="axial binding residue" evidence="20">
    <location>
        <position position="224"/>
    </location>
    <ligand>
        <name>heme c</name>
        <dbReference type="ChEBI" id="CHEBI:61717"/>
        <label>2</label>
    </ligand>
    <ligandPart>
        <name>Fe</name>
        <dbReference type="ChEBI" id="CHEBI:18248"/>
    </ligandPart>
</feature>
<evidence type="ECO:0000256" key="2">
    <source>
        <dbReference type="ARBA" id="ARBA00004673"/>
    </source>
</evidence>
<dbReference type="UniPathway" id="UPA00705"/>
<feature type="binding site" description="axial binding residue" evidence="20">
    <location>
        <position position="135"/>
    </location>
    <ligand>
        <name>heme c</name>
        <dbReference type="ChEBI" id="CHEBI:61717"/>
        <label>1</label>
    </ligand>
    <ligandPart>
        <name>Fe</name>
        <dbReference type="ChEBI" id="CHEBI:18248"/>
    </ligandPart>
</feature>
<evidence type="ECO:0000313" key="25">
    <source>
        <dbReference type="Proteomes" id="UP000503264"/>
    </source>
</evidence>
<dbReference type="InterPro" id="IPR032858">
    <property type="entry name" value="CcoP_N"/>
</dbReference>
<feature type="transmembrane region" description="Helical" evidence="22">
    <location>
        <begin position="64"/>
        <end position="82"/>
    </location>
</feature>
<keyword evidence="14 22" id="KW-1133">Transmembrane helix</keyword>
<dbReference type="InterPro" id="IPR038414">
    <property type="entry name" value="CcoP_N_sf"/>
</dbReference>
<accession>A0A6G5QGC8</accession>
<evidence type="ECO:0000256" key="9">
    <source>
        <dbReference type="ARBA" id="ARBA00022692"/>
    </source>
</evidence>
<feature type="binding site" description="covalent" evidence="21">
    <location>
        <position position="223"/>
    </location>
    <ligand>
        <name>heme c</name>
        <dbReference type="ChEBI" id="CHEBI:61717"/>
        <label>2</label>
    </ligand>
</feature>
<evidence type="ECO:0000256" key="15">
    <source>
        <dbReference type="ARBA" id="ARBA00023002"/>
    </source>
</evidence>
<dbReference type="Pfam" id="PF13442">
    <property type="entry name" value="Cytochrome_CBB3"/>
    <property type="match status" value="2"/>
</dbReference>
<dbReference type="GO" id="GO:0009055">
    <property type="term" value="F:electron transfer activity"/>
    <property type="evidence" value="ECO:0007669"/>
    <property type="project" value="InterPro"/>
</dbReference>
<evidence type="ECO:0000256" key="1">
    <source>
        <dbReference type="ARBA" id="ARBA00004533"/>
    </source>
</evidence>
<keyword evidence="9 22" id="KW-0812">Transmembrane</keyword>
<keyword evidence="11" id="KW-0677">Repeat</keyword>
<evidence type="ECO:0000256" key="12">
    <source>
        <dbReference type="ARBA" id="ARBA00022781"/>
    </source>
</evidence>
<keyword evidence="6" id="KW-0997">Cell inner membrane</keyword>
<keyword evidence="7 21" id="KW-0349">Heme</keyword>
<organism evidence="24 25">
    <name type="scientific">Campylobacter mucosalis CCUG 21559</name>
    <dbReference type="NCBI Taxonomy" id="1032067"/>
    <lineage>
        <taxon>Bacteria</taxon>
        <taxon>Pseudomonadati</taxon>
        <taxon>Campylobacterota</taxon>
        <taxon>Epsilonproteobacteria</taxon>
        <taxon>Campylobacterales</taxon>
        <taxon>Campylobacteraceae</taxon>
        <taxon>Campylobacter</taxon>
    </lineage>
</organism>
<comment type="pathway">
    <text evidence="2">Energy metabolism; oxidative phosphorylation.</text>
</comment>
<keyword evidence="8" id="KW-0679">Respiratory chain</keyword>
<dbReference type="InterPro" id="IPR004678">
    <property type="entry name" value="Cyt_c_oxidase_cbb3_su3"/>
</dbReference>
<keyword evidence="18 22" id="KW-0472">Membrane</keyword>
<dbReference type="RefSeq" id="WP_169753182.1">
    <property type="nucleotide sequence ID" value="NZ_CP012542.1"/>
</dbReference>
<feature type="transmembrane region" description="Helical" evidence="22">
    <location>
        <begin position="12"/>
        <end position="30"/>
    </location>
</feature>
<evidence type="ECO:0000256" key="3">
    <source>
        <dbReference type="ARBA" id="ARBA00006113"/>
    </source>
</evidence>
<evidence type="ECO:0000256" key="21">
    <source>
        <dbReference type="PIRSR" id="PIRSR000006-2"/>
    </source>
</evidence>
<dbReference type="GO" id="GO:0046872">
    <property type="term" value="F:metal ion binding"/>
    <property type="evidence" value="ECO:0007669"/>
    <property type="project" value="UniProtKB-KW"/>
</dbReference>
<keyword evidence="12" id="KW-0375">Hydrogen ion transport</keyword>
<dbReference type="InterPro" id="IPR036909">
    <property type="entry name" value="Cyt_c-like_dom_sf"/>
</dbReference>
<evidence type="ECO:0000256" key="11">
    <source>
        <dbReference type="ARBA" id="ARBA00022737"/>
    </source>
</evidence>
<comment type="subcellular location">
    <subcellularLocation>
        <location evidence="1">Cell inner membrane</location>
    </subcellularLocation>
</comment>
<evidence type="ECO:0000256" key="4">
    <source>
        <dbReference type="ARBA" id="ARBA00022448"/>
    </source>
</evidence>
<dbReference type="GO" id="GO:0006119">
    <property type="term" value="P:oxidative phosphorylation"/>
    <property type="evidence" value="ECO:0007669"/>
    <property type="project" value="UniProtKB-UniPathway"/>
</dbReference>
<proteinExistence type="inferred from homology"/>
<evidence type="ECO:0000256" key="18">
    <source>
        <dbReference type="ARBA" id="ARBA00023136"/>
    </source>
</evidence>
<evidence type="ECO:0000256" key="5">
    <source>
        <dbReference type="ARBA" id="ARBA00022475"/>
    </source>
</evidence>
<feature type="binding site" description="axial binding residue" evidence="20">
    <location>
        <position position="262"/>
    </location>
    <ligand>
        <name>heme c</name>
        <dbReference type="ChEBI" id="CHEBI:61717"/>
        <label>1</label>
    </ligand>
    <ligandPart>
        <name>Fe</name>
        <dbReference type="ChEBI" id="CHEBI:18248"/>
    </ligandPart>
</feature>
<evidence type="ECO:0000256" key="16">
    <source>
        <dbReference type="ARBA" id="ARBA00023004"/>
    </source>
</evidence>
<evidence type="ECO:0000256" key="13">
    <source>
        <dbReference type="ARBA" id="ARBA00022982"/>
    </source>
</evidence>
<gene>
    <name evidence="24" type="primary">ccoP</name>
    <name evidence="24" type="ORF">CMUC_0759</name>
</gene>
<dbReference type="AlphaFoldDB" id="A0A6G5QGC8"/>
<evidence type="ECO:0000313" key="24">
    <source>
        <dbReference type="EMBL" id="QCD44556.1"/>
    </source>
</evidence>
<evidence type="ECO:0000259" key="23">
    <source>
        <dbReference type="PROSITE" id="PS51007"/>
    </source>
</evidence>
<dbReference type="PANTHER" id="PTHR33751:SF1">
    <property type="entry name" value="CBB3-TYPE CYTOCHROME C OXIDASE SUBUNIT FIXP"/>
    <property type="match status" value="1"/>
</dbReference>
<dbReference type="Proteomes" id="UP000503264">
    <property type="component" value="Chromosome"/>
</dbReference>
<feature type="binding site" description="axial binding residue" evidence="20">
    <location>
        <position position="176"/>
    </location>
    <ligand>
        <name>heme c</name>
        <dbReference type="ChEBI" id="CHEBI:61717"/>
        <label>2</label>
    </ligand>
    <ligandPart>
        <name>Fe</name>
        <dbReference type="ChEBI" id="CHEBI:18248"/>
    </ligandPart>
</feature>
<evidence type="ECO:0000256" key="17">
    <source>
        <dbReference type="ARBA" id="ARBA00023065"/>
    </source>
</evidence>
<evidence type="ECO:0000256" key="19">
    <source>
        <dbReference type="ARBA" id="ARBA00029635"/>
    </source>
</evidence>
<dbReference type="Gene3D" id="1.10.760.10">
    <property type="entry name" value="Cytochrome c-like domain"/>
    <property type="match status" value="2"/>
</dbReference>